<sequence>METYSQPSRTFALSTFAIDAEEFPGLVVGEHVLDLRGHWPSVDAVLREWDRAEPVLVELANSSDHPWIALSDLAVRAPLRPRQVIQSGANYRTHVVDLAVAHRDDLTTPEAVAAARAEVGAMMDERAAKGTPYLFTGLPSAVAGPYDDLVLPGYSDRNDWELELAVVIGRPAFRITREEALDHVAGYTICNDVTSRDLVFRKDMKEIGTDWFRSKNAPGFLPLGPFLVPARFVGDPGDLQVTLTVNGEVMQDESTKDMLFDVAALVSAASQIVRLEPGDLVLTGSPAGNGIAFGRFLRDGDVMEGTITGLGTQRIVCRSEA</sequence>
<comment type="similarity">
    <text evidence="1">Belongs to the FAH family.</text>
</comment>
<evidence type="ECO:0000256" key="1">
    <source>
        <dbReference type="ARBA" id="ARBA00010211"/>
    </source>
</evidence>
<evidence type="ECO:0000259" key="3">
    <source>
        <dbReference type="Pfam" id="PF01557"/>
    </source>
</evidence>
<dbReference type="InterPro" id="IPR051121">
    <property type="entry name" value="FAH"/>
</dbReference>
<reference evidence="5" key="1">
    <citation type="journal article" date="2019" name="Int. J. Syst. Evol. Microbiol.">
        <title>The Global Catalogue of Microorganisms (GCM) 10K type strain sequencing project: providing services to taxonomists for standard genome sequencing and annotation.</title>
        <authorList>
            <consortium name="The Broad Institute Genomics Platform"/>
            <consortium name="The Broad Institute Genome Sequencing Center for Infectious Disease"/>
            <person name="Wu L."/>
            <person name="Ma J."/>
        </authorList>
    </citation>
    <scope>NUCLEOTIDE SEQUENCE [LARGE SCALE GENOMIC DNA]</scope>
    <source>
        <strain evidence="5">JCM 9377</strain>
    </source>
</reference>
<evidence type="ECO:0000256" key="2">
    <source>
        <dbReference type="ARBA" id="ARBA00022723"/>
    </source>
</evidence>
<dbReference type="InterPro" id="IPR011234">
    <property type="entry name" value="Fumarylacetoacetase-like_C"/>
</dbReference>
<comment type="caution">
    <text evidence="4">The sequence shown here is derived from an EMBL/GenBank/DDBJ whole genome shotgun (WGS) entry which is preliminary data.</text>
</comment>
<dbReference type="SUPFAM" id="SSF56529">
    <property type="entry name" value="FAH"/>
    <property type="match status" value="1"/>
</dbReference>
<dbReference type="InterPro" id="IPR036663">
    <property type="entry name" value="Fumarylacetoacetase_C_sf"/>
</dbReference>
<keyword evidence="2" id="KW-0479">Metal-binding</keyword>
<dbReference type="GO" id="GO:0016787">
    <property type="term" value="F:hydrolase activity"/>
    <property type="evidence" value="ECO:0007669"/>
    <property type="project" value="UniProtKB-KW"/>
</dbReference>
<dbReference type="Gene3D" id="3.90.850.10">
    <property type="entry name" value="Fumarylacetoacetase-like, C-terminal domain"/>
    <property type="match status" value="1"/>
</dbReference>
<keyword evidence="4" id="KW-0378">Hydrolase</keyword>
<name>A0ABP6PX09_9ACTN</name>
<gene>
    <name evidence="4" type="ORF">GCM10010468_04370</name>
</gene>
<dbReference type="Proteomes" id="UP001501237">
    <property type="component" value="Unassembled WGS sequence"/>
</dbReference>
<dbReference type="PANTHER" id="PTHR42796:SF4">
    <property type="entry name" value="FUMARYLACETOACETATE HYDROLASE DOMAIN-CONTAINING PROTEIN 2A"/>
    <property type="match status" value="1"/>
</dbReference>
<proteinExistence type="inferred from homology"/>
<organism evidence="4 5">
    <name type="scientific">Actinocorallia longicatena</name>
    <dbReference type="NCBI Taxonomy" id="111803"/>
    <lineage>
        <taxon>Bacteria</taxon>
        <taxon>Bacillati</taxon>
        <taxon>Actinomycetota</taxon>
        <taxon>Actinomycetes</taxon>
        <taxon>Streptosporangiales</taxon>
        <taxon>Thermomonosporaceae</taxon>
        <taxon>Actinocorallia</taxon>
    </lineage>
</organism>
<evidence type="ECO:0000313" key="5">
    <source>
        <dbReference type="Proteomes" id="UP001501237"/>
    </source>
</evidence>
<protein>
    <submittedName>
        <fullName evidence="4">Fumarylacetoacetate hydrolase family protein</fullName>
    </submittedName>
</protein>
<accession>A0ABP6PX09</accession>
<dbReference type="PANTHER" id="PTHR42796">
    <property type="entry name" value="FUMARYLACETOACETATE HYDROLASE DOMAIN-CONTAINING PROTEIN 2A-RELATED"/>
    <property type="match status" value="1"/>
</dbReference>
<dbReference type="Pfam" id="PF01557">
    <property type="entry name" value="FAA_hydrolase"/>
    <property type="match status" value="1"/>
</dbReference>
<feature type="domain" description="Fumarylacetoacetase-like C-terminal" evidence="3">
    <location>
        <begin position="84"/>
        <end position="314"/>
    </location>
</feature>
<keyword evidence="5" id="KW-1185">Reference proteome</keyword>
<dbReference type="EMBL" id="BAAAUV010000001">
    <property type="protein sequence ID" value="GAA3194529.1"/>
    <property type="molecule type" value="Genomic_DNA"/>
</dbReference>
<dbReference type="RefSeq" id="WP_344821475.1">
    <property type="nucleotide sequence ID" value="NZ_BAAAUV010000001.1"/>
</dbReference>
<evidence type="ECO:0000313" key="4">
    <source>
        <dbReference type="EMBL" id="GAA3194529.1"/>
    </source>
</evidence>